<dbReference type="GO" id="GO:0015179">
    <property type="term" value="F:L-amino acid transmembrane transporter activity"/>
    <property type="evidence" value="ECO:0007669"/>
    <property type="project" value="TreeGrafter"/>
</dbReference>
<evidence type="ECO:0000256" key="5">
    <source>
        <dbReference type="SAM" id="MobiDB-lite"/>
    </source>
</evidence>
<feature type="compositionally biased region" description="Basic and acidic residues" evidence="5">
    <location>
        <begin position="206"/>
        <end position="267"/>
    </location>
</feature>
<keyword evidence="2 6" id="KW-0812">Transmembrane</keyword>
<feature type="transmembrane region" description="Helical" evidence="6">
    <location>
        <begin position="402"/>
        <end position="422"/>
    </location>
</feature>
<keyword evidence="9" id="KW-1185">Reference proteome</keyword>
<dbReference type="PANTHER" id="PTHR22950">
    <property type="entry name" value="AMINO ACID TRANSPORTER"/>
    <property type="match status" value="1"/>
</dbReference>
<dbReference type="AlphaFoldDB" id="A0A8J6HDD0"/>
<feature type="transmembrane region" description="Helical" evidence="6">
    <location>
        <begin position="481"/>
        <end position="503"/>
    </location>
</feature>
<dbReference type="GO" id="GO:0005774">
    <property type="term" value="C:vacuolar membrane"/>
    <property type="evidence" value="ECO:0007669"/>
    <property type="project" value="TreeGrafter"/>
</dbReference>
<evidence type="ECO:0000256" key="4">
    <source>
        <dbReference type="ARBA" id="ARBA00023136"/>
    </source>
</evidence>
<dbReference type="EMBL" id="JABDTM020026261">
    <property type="protein sequence ID" value="KAH0812141.1"/>
    <property type="molecule type" value="Genomic_DNA"/>
</dbReference>
<dbReference type="PANTHER" id="PTHR22950:SF680">
    <property type="entry name" value="PROTON-COUPLED AMINO ACID TRANSPORTER 4-LIKE PROTEIN"/>
    <property type="match status" value="1"/>
</dbReference>
<sequence>MRNLRKYVSKKKLEVNVEKTKMMVFNKRKRKSEKSDWKWEESKIERLSEFKYLGYTFNERATDKAHVREVARKANKVVGCVWGIGERKWGGEFRRRMTMFESMVESVLIYGAEIWGWKEQEEMERVQEKYLRWVLGVDRETPGKESGKVRRQNGRKGRVRILSECYREKKKNADERDREKYYRRNGYASEEVERMRAEGIWMSAELSERDKDTDKQERRERIEMQEPGEREQVLDGRRGEKVQDVPRGERNDKAHVERMRRNEREGGKGTGRNTERRRKGDTMDERNMEEGSDREEEGFTPALNSTEDVSRKNGKNYMVEMNDLKKAEEATGEYEPYLHRDVEHPTTHIINVFLLIYQMGACCVYTVFIAENVKHVADEYIDKLDADMTFEKRNVGGNIADFPLYFGTVLFALEAIGVIMPLENEMKTPKAFKGPCGVLNIGMISIVVLYVGMGLLGYLAYGSDVKDTITINLSQEDILAQVAKVMLAIAIYITHPLQLYVAIDIIWNEYLAARFEKCRYQVFYEYVVRTSLVLITFALAVAIPKLDLFISLFGAFCLSALDRTDKCAPLVGGISVHCVTIQAVLVDLYTWKQKQSALVRPHKLKEKITIPEACAKKLGDKFTMNVVAGQHSAGPAKR</sequence>
<feature type="region of interest" description="Disordered" evidence="5">
    <location>
        <begin position="205"/>
        <end position="314"/>
    </location>
</feature>
<reference evidence="8" key="1">
    <citation type="journal article" date="2020" name="J Insects Food Feed">
        <title>The yellow mealworm (Tenebrio molitor) genome: a resource for the emerging insects as food and feed industry.</title>
        <authorList>
            <person name="Eriksson T."/>
            <person name="Andere A."/>
            <person name="Kelstrup H."/>
            <person name="Emery V."/>
            <person name="Picard C."/>
        </authorList>
    </citation>
    <scope>NUCLEOTIDE SEQUENCE</scope>
    <source>
        <strain evidence="8">Stoneville</strain>
        <tissue evidence="8">Whole head</tissue>
    </source>
</reference>
<feature type="transmembrane region" description="Helical" evidence="6">
    <location>
        <begin position="349"/>
        <end position="370"/>
    </location>
</feature>
<accession>A0A8J6HDD0</accession>
<evidence type="ECO:0000256" key="3">
    <source>
        <dbReference type="ARBA" id="ARBA00022989"/>
    </source>
</evidence>
<evidence type="ECO:0000313" key="8">
    <source>
        <dbReference type="EMBL" id="KAH0812141.1"/>
    </source>
</evidence>
<keyword evidence="4 6" id="KW-0472">Membrane</keyword>
<comment type="subcellular location">
    <subcellularLocation>
        <location evidence="1">Membrane</location>
        <topology evidence="1">Multi-pass membrane protein</topology>
    </subcellularLocation>
</comment>
<gene>
    <name evidence="8" type="ORF">GEV33_010650</name>
</gene>
<feature type="compositionally biased region" description="Basic and acidic residues" evidence="5">
    <location>
        <begin position="278"/>
        <end position="291"/>
    </location>
</feature>
<evidence type="ECO:0000256" key="2">
    <source>
        <dbReference type="ARBA" id="ARBA00022692"/>
    </source>
</evidence>
<feature type="transmembrane region" description="Helical" evidence="6">
    <location>
        <begin position="523"/>
        <end position="543"/>
    </location>
</feature>
<protein>
    <recommendedName>
        <fullName evidence="7">Amino acid transporter transmembrane domain-containing protein</fullName>
    </recommendedName>
</protein>
<evidence type="ECO:0000256" key="6">
    <source>
        <dbReference type="SAM" id="Phobius"/>
    </source>
</evidence>
<evidence type="ECO:0000313" key="9">
    <source>
        <dbReference type="Proteomes" id="UP000719412"/>
    </source>
</evidence>
<keyword evidence="3 6" id="KW-1133">Transmembrane helix</keyword>
<organism evidence="8 9">
    <name type="scientific">Tenebrio molitor</name>
    <name type="common">Yellow mealworm beetle</name>
    <dbReference type="NCBI Taxonomy" id="7067"/>
    <lineage>
        <taxon>Eukaryota</taxon>
        <taxon>Metazoa</taxon>
        <taxon>Ecdysozoa</taxon>
        <taxon>Arthropoda</taxon>
        <taxon>Hexapoda</taxon>
        <taxon>Insecta</taxon>
        <taxon>Pterygota</taxon>
        <taxon>Neoptera</taxon>
        <taxon>Endopterygota</taxon>
        <taxon>Coleoptera</taxon>
        <taxon>Polyphaga</taxon>
        <taxon>Cucujiformia</taxon>
        <taxon>Tenebrionidae</taxon>
        <taxon>Tenebrio</taxon>
    </lineage>
</organism>
<feature type="domain" description="Amino acid transporter transmembrane" evidence="7">
    <location>
        <begin position="396"/>
        <end position="559"/>
    </location>
</feature>
<evidence type="ECO:0000259" key="7">
    <source>
        <dbReference type="Pfam" id="PF01490"/>
    </source>
</evidence>
<proteinExistence type="predicted"/>
<reference evidence="8" key="2">
    <citation type="submission" date="2021-08" db="EMBL/GenBank/DDBJ databases">
        <authorList>
            <person name="Eriksson T."/>
        </authorList>
    </citation>
    <scope>NUCLEOTIDE SEQUENCE</scope>
    <source>
        <strain evidence="8">Stoneville</strain>
        <tissue evidence="8">Whole head</tissue>
    </source>
</reference>
<evidence type="ECO:0000256" key="1">
    <source>
        <dbReference type="ARBA" id="ARBA00004141"/>
    </source>
</evidence>
<dbReference type="Proteomes" id="UP000719412">
    <property type="component" value="Unassembled WGS sequence"/>
</dbReference>
<comment type="caution">
    <text evidence="8">The sequence shown here is derived from an EMBL/GenBank/DDBJ whole genome shotgun (WGS) entry which is preliminary data.</text>
</comment>
<feature type="transmembrane region" description="Helical" evidence="6">
    <location>
        <begin position="434"/>
        <end position="461"/>
    </location>
</feature>
<dbReference type="InterPro" id="IPR013057">
    <property type="entry name" value="AA_transpt_TM"/>
</dbReference>
<name>A0A8J6HDD0_TENMO</name>
<dbReference type="Pfam" id="PF01490">
    <property type="entry name" value="Aa_trans"/>
    <property type="match status" value="1"/>
</dbReference>